<evidence type="ECO:0000256" key="2">
    <source>
        <dbReference type="ARBA" id="ARBA00024023"/>
    </source>
</evidence>
<feature type="domain" description="XPG N-terminal" evidence="4">
    <location>
        <begin position="1"/>
        <end position="107"/>
    </location>
</feature>
<evidence type="ECO:0000313" key="5">
    <source>
        <dbReference type="EMBL" id="KAA8898101.1"/>
    </source>
</evidence>
<evidence type="ECO:0008006" key="7">
    <source>
        <dbReference type="Google" id="ProtNLM"/>
    </source>
</evidence>
<dbReference type="InterPro" id="IPR006086">
    <property type="entry name" value="XPG-I_dom"/>
</dbReference>
<dbReference type="Pfam" id="PF12247">
    <property type="entry name" value="MKT1_N"/>
    <property type="match status" value="1"/>
</dbReference>
<dbReference type="GO" id="GO:0004518">
    <property type="term" value="F:nuclease activity"/>
    <property type="evidence" value="ECO:0007669"/>
    <property type="project" value="InterPro"/>
</dbReference>
<dbReference type="GeneID" id="54783606"/>
<evidence type="ECO:0000259" key="4">
    <source>
        <dbReference type="SMART" id="SM00485"/>
    </source>
</evidence>
<comment type="caution">
    <text evidence="5">The sequence shown here is derived from an EMBL/GenBank/DDBJ whole genome shotgun (WGS) entry which is preliminary data.</text>
</comment>
<dbReference type="InterPro" id="IPR006084">
    <property type="entry name" value="XPG/Rad2"/>
</dbReference>
<feature type="domain" description="XPG-I" evidence="3">
    <location>
        <begin position="147"/>
        <end position="215"/>
    </location>
</feature>
<dbReference type="Proteomes" id="UP000449547">
    <property type="component" value="Unassembled WGS sequence"/>
</dbReference>
<dbReference type="OMA" id="RFYQTKV"/>
<dbReference type="InterPro" id="IPR022039">
    <property type="entry name" value="MKT1_C"/>
</dbReference>
<dbReference type="InterPro" id="IPR006085">
    <property type="entry name" value="XPG_DNA_repair_N"/>
</dbReference>
<dbReference type="AlphaFoldDB" id="A0A642UFQ0"/>
<dbReference type="PANTHER" id="PTHR11081">
    <property type="entry name" value="FLAP ENDONUCLEASE FAMILY MEMBER"/>
    <property type="match status" value="1"/>
</dbReference>
<dbReference type="PANTHER" id="PTHR11081:SF32">
    <property type="entry name" value="POST-TRANSCRIPTIONAL REGULATOR MKT1"/>
    <property type="match status" value="1"/>
</dbReference>
<evidence type="ECO:0000256" key="1">
    <source>
        <dbReference type="ARBA" id="ARBA00022845"/>
    </source>
</evidence>
<dbReference type="InterPro" id="IPR022040">
    <property type="entry name" value="MKT1_N"/>
</dbReference>
<dbReference type="GO" id="GO:0006417">
    <property type="term" value="P:regulation of translation"/>
    <property type="evidence" value="ECO:0007669"/>
    <property type="project" value="UniProtKB-KW"/>
</dbReference>
<dbReference type="EMBL" id="SWFT01000149">
    <property type="protein sequence ID" value="KAA8898101.1"/>
    <property type="molecule type" value="Genomic_DNA"/>
</dbReference>
<reference evidence="5 6" key="1">
    <citation type="submission" date="2019-07" db="EMBL/GenBank/DDBJ databases">
        <title>Genome assembly of two rare yeast pathogens: Diutina rugosa and Trichomonascus ciferrii.</title>
        <authorList>
            <person name="Mixao V."/>
            <person name="Saus E."/>
            <person name="Hansen A."/>
            <person name="Lass-Flor C."/>
            <person name="Gabaldon T."/>
        </authorList>
    </citation>
    <scope>NUCLEOTIDE SEQUENCE [LARGE SCALE GENOMIC DNA]</scope>
    <source>
        <strain evidence="5 6">CBS 613</strain>
    </source>
</reference>
<dbReference type="Gene3D" id="3.40.50.1010">
    <property type="entry name" value="5'-nuclease"/>
    <property type="match status" value="1"/>
</dbReference>
<name>A0A642UFQ0_DIURU</name>
<evidence type="ECO:0000313" key="6">
    <source>
        <dbReference type="Proteomes" id="UP000449547"/>
    </source>
</evidence>
<dbReference type="CDD" id="cd09858">
    <property type="entry name" value="PIN_MKT1"/>
    <property type="match status" value="1"/>
</dbReference>
<dbReference type="RefSeq" id="XP_034010358.1">
    <property type="nucleotide sequence ID" value="XM_034157884.1"/>
</dbReference>
<dbReference type="GO" id="GO:0003730">
    <property type="term" value="F:mRNA 3'-UTR binding"/>
    <property type="evidence" value="ECO:0007669"/>
    <property type="project" value="TreeGrafter"/>
</dbReference>
<dbReference type="SMART" id="SM00484">
    <property type="entry name" value="XPGI"/>
    <property type="match status" value="1"/>
</dbReference>
<dbReference type="GO" id="GO:0006974">
    <property type="term" value="P:DNA damage response"/>
    <property type="evidence" value="ECO:0007669"/>
    <property type="project" value="UniProtKB-ARBA"/>
</dbReference>
<dbReference type="SUPFAM" id="SSF88723">
    <property type="entry name" value="PIN domain-like"/>
    <property type="match status" value="1"/>
</dbReference>
<evidence type="ECO:0000259" key="3">
    <source>
        <dbReference type="SMART" id="SM00484"/>
    </source>
</evidence>
<keyword evidence="1" id="KW-0810">Translation regulation</keyword>
<dbReference type="OrthoDB" id="17262at2759"/>
<accession>A0A642UFQ0</accession>
<organism evidence="5 6">
    <name type="scientific">Diutina rugosa</name>
    <name type="common">Yeast</name>
    <name type="synonym">Candida rugosa</name>
    <dbReference type="NCBI Taxonomy" id="5481"/>
    <lineage>
        <taxon>Eukaryota</taxon>
        <taxon>Fungi</taxon>
        <taxon>Dikarya</taxon>
        <taxon>Ascomycota</taxon>
        <taxon>Saccharomycotina</taxon>
        <taxon>Pichiomycetes</taxon>
        <taxon>Debaryomycetaceae</taxon>
        <taxon>Diutina</taxon>
    </lineage>
</organism>
<keyword evidence="6" id="KW-1185">Reference proteome</keyword>
<protein>
    <recommendedName>
        <fullName evidence="7">XPG-I domain-containing protein</fullName>
    </recommendedName>
</protein>
<comment type="similarity">
    <text evidence="2">Belongs to the XPG/RAD2 endonuclease family.</text>
</comment>
<sequence>MPIKTLESYLFERKLANASSIEILQNATVGIDVDHYLSRIYTFKKEQFLAGIGGIPASLKDYIHSDLQVFQEFNIKPIFIINGLGFPGQRHQYKTNELSPTEQHLEAMWAKLGSKPMYQYNSLESFRIFTDPLPLRPMIHDLVQYFIEIGIDYLISPYDASFQLSYLYQSGMIDAIYGSTDLLLTKIDKFILGMEFQSKDFRFIDKQKVLSELQLTERQFTDLSLMVGCTVQPETFPNFPPLPKPNQIQPFPQLSYFKLGLDIIYHNSFVNQSGDLHAYIASLNDPNLLQLYYQGHAALNFAPVLNKEGYVEPYSVELLKLGLPINPDFLTKDDSGDAIVKIPNNTHEVINERLPPEFYFYQSLGIVPLELAEAITQGFLEIRPTLESGLSDSYKKLITSKFYVDNLDQQFNLLTQLLARYYQVKKVQVKYWFQDDIVELNNRMTPSTSKRIGSHYAIIKGKPDRFSLVEYFKIGTTKPDGAVWKPAAVIATVVYRTLLMFDLIDANSGELKQLGKVIVRFVTENDVSEQAFQELFLVLLLMKSGALVLTESNRNFTNVPKYFKEGGSESAAVELGPEHMKFLTIIGRVFSIHKLNISPINYQGPISRNLLNFRSHIKFISSALCNTLQSVLVDFLVHSTEVKHEYKGKDDWYPLLSQIPFYRDVNSTLLGVVAEIYFEYSFRQSKVGNKSSSEIKAMSHDHLMTQVFQTNMSSFNINVHGVNSITSDQMARDFAEGVKFWKLFIKLAQLIHATDDNLVGAQYLKDIMGADEWVNQFT</sequence>
<dbReference type="InterPro" id="IPR029060">
    <property type="entry name" value="PIN-like_dom_sf"/>
</dbReference>
<gene>
    <name evidence="5" type="ORF">DIURU_004955</name>
</gene>
<proteinExistence type="inferred from homology"/>
<dbReference type="Pfam" id="PF12246">
    <property type="entry name" value="MKT1_C"/>
    <property type="match status" value="1"/>
</dbReference>
<dbReference type="Pfam" id="PF00867">
    <property type="entry name" value="XPG_I"/>
    <property type="match status" value="1"/>
</dbReference>
<dbReference type="VEuPathDB" id="FungiDB:DIURU_004955"/>
<dbReference type="Pfam" id="PF00752">
    <property type="entry name" value="XPG_N"/>
    <property type="match status" value="1"/>
</dbReference>
<dbReference type="SMART" id="SM00485">
    <property type="entry name" value="XPGN"/>
    <property type="match status" value="1"/>
</dbReference>